<organism evidence="1 2">
    <name type="scientific">Austropuccinia psidii MF-1</name>
    <dbReference type="NCBI Taxonomy" id="1389203"/>
    <lineage>
        <taxon>Eukaryota</taxon>
        <taxon>Fungi</taxon>
        <taxon>Dikarya</taxon>
        <taxon>Basidiomycota</taxon>
        <taxon>Pucciniomycotina</taxon>
        <taxon>Pucciniomycetes</taxon>
        <taxon>Pucciniales</taxon>
        <taxon>Sphaerophragmiaceae</taxon>
        <taxon>Austropuccinia</taxon>
    </lineage>
</organism>
<name>A0A9Q3CWT0_9BASI</name>
<evidence type="ECO:0000313" key="1">
    <source>
        <dbReference type="EMBL" id="MBW0492719.1"/>
    </source>
</evidence>
<sequence>MVWLSSKKIKQTRPTKKLAEIWLGPSSLVKMSLLTHTISSSYLNGITSSQSYTFPSLNQSRYQQYKIGIKILLLQSSLKKNRNEKSLSYWIQTSREEDYGIWWNRKVSVKTQKDLLGNQPKTSIIALNSSMISINCTLKSQDQTH</sequence>
<dbReference type="EMBL" id="AVOT02011724">
    <property type="protein sequence ID" value="MBW0492719.1"/>
    <property type="molecule type" value="Genomic_DNA"/>
</dbReference>
<dbReference type="OrthoDB" id="8022549at2759"/>
<evidence type="ECO:0000313" key="2">
    <source>
        <dbReference type="Proteomes" id="UP000765509"/>
    </source>
</evidence>
<dbReference type="AlphaFoldDB" id="A0A9Q3CWT0"/>
<protein>
    <submittedName>
        <fullName evidence="1">Uncharacterized protein</fullName>
    </submittedName>
</protein>
<reference evidence="1" key="1">
    <citation type="submission" date="2021-03" db="EMBL/GenBank/DDBJ databases">
        <title>Draft genome sequence of rust myrtle Austropuccinia psidii MF-1, a brazilian biotype.</title>
        <authorList>
            <person name="Quecine M.C."/>
            <person name="Pachon D.M.R."/>
            <person name="Bonatelli M.L."/>
            <person name="Correr F.H."/>
            <person name="Franceschini L.M."/>
            <person name="Leite T.F."/>
            <person name="Margarido G.R.A."/>
            <person name="Almeida C.A."/>
            <person name="Ferrarezi J.A."/>
            <person name="Labate C.A."/>
        </authorList>
    </citation>
    <scope>NUCLEOTIDE SEQUENCE</scope>
    <source>
        <strain evidence="1">MF-1</strain>
    </source>
</reference>
<accession>A0A9Q3CWT0</accession>
<dbReference type="Proteomes" id="UP000765509">
    <property type="component" value="Unassembled WGS sequence"/>
</dbReference>
<proteinExistence type="predicted"/>
<keyword evidence="2" id="KW-1185">Reference proteome</keyword>
<gene>
    <name evidence="1" type="ORF">O181_032434</name>
</gene>
<comment type="caution">
    <text evidence="1">The sequence shown here is derived from an EMBL/GenBank/DDBJ whole genome shotgun (WGS) entry which is preliminary data.</text>
</comment>